<dbReference type="Proteomes" id="UP000182306">
    <property type="component" value="Chromosome"/>
</dbReference>
<evidence type="ECO:0000256" key="3">
    <source>
        <dbReference type="ARBA" id="ARBA00022692"/>
    </source>
</evidence>
<feature type="transmembrane region" description="Helical" evidence="6">
    <location>
        <begin position="63"/>
        <end position="86"/>
    </location>
</feature>
<feature type="transmembrane region" description="Helical" evidence="6">
    <location>
        <begin position="150"/>
        <end position="172"/>
    </location>
</feature>
<dbReference type="Proteomes" id="UP000295043">
    <property type="component" value="Unassembled WGS sequence"/>
</dbReference>
<dbReference type="EMBL" id="SLVU01000004">
    <property type="protein sequence ID" value="TCN32445.1"/>
    <property type="molecule type" value="Genomic_DNA"/>
</dbReference>
<reference evidence="8 10" key="1">
    <citation type="submission" date="2015-10" db="EMBL/GenBank/DDBJ databases">
        <title>Genomic differences between typical nodule nitrogen-fixing rhizobial strains and those coming from bean seeds.</title>
        <authorList>
            <person name="Peralta H."/>
            <person name="Aguilar-Vera A."/>
            <person name="Diaz R."/>
            <person name="Mora Y."/>
            <person name="Martinez-Batallar G."/>
            <person name="Salazar E."/>
            <person name="Vargas-Lagunas C."/>
            <person name="Encarnacion S."/>
            <person name="Girard L."/>
            <person name="Mora J."/>
        </authorList>
    </citation>
    <scope>NUCLEOTIDE SEQUENCE [LARGE SCALE GENOMIC DNA]</scope>
    <source>
        <strain evidence="8 10">CFNEI 73</strain>
    </source>
</reference>
<dbReference type="SUPFAM" id="SSF103481">
    <property type="entry name" value="Multidrug resistance efflux transporter EmrE"/>
    <property type="match status" value="2"/>
</dbReference>
<dbReference type="PANTHER" id="PTHR32322:SF2">
    <property type="entry name" value="EAMA DOMAIN-CONTAINING PROTEIN"/>
    <property type="match status" value="1"/>
</dbReference>
<dbReference type="InterPro" id="IPR000620">
    <property type="entry name" value="EamA_dom"/>
</dbReference>
<evidence type="ECO:0000313" key="10">
    <source>
        <dbReference type="Proteomes" id="UP000182306"/>
    </source>
</evidence>
<accession>A0A1L3LPJ7</accession>
<sequence length="315" mass="33284">MMLARLAPAIFVLLWSTGWVVAKYAALFADPLTFLALRYSVAILLFIGFCVATGARWPRSWSLAGHAIVSGIFLHGLYLGAVWWAIGQGVPAAISGIIAGLQPLMTAAVAPFLIGENLSRQQRLGLVLGFCGIALAVLPKTLALDTASTPIHFLPVFVNVLGMAAVTYGTLYQKRYLQNGDIRSIAALQYVGALIVTVPLALMLEDLRVTWNLQLAAALAWSVLGLSMGAIALLLYLIRRGQVSRAASLIYLVPPLAAVQAALFFGEALTWPMVVGTVVAVTGVYLTNRKANGEAPAGERPINVAAGSAKESSAA</sequence>
<keyword evidence="3 6" id="KW-0812">Transmembrane</keyword>
<evidence type="ECO:0000256" key="4">
    <source>
        <dbReference type="ARBA" id="ARBA00022989"/>
    </source>
</evidence>
<evidence type="ECO:0000313" key="8">
    <source>
        <dbReference type="EMBL" id="APG92014.1"/>
    </source>
</evidence>
<feature type="domain" description="EamA" evidence="7">
    <location>
        <begin position="10"/>
        <end position="137"/>
    </location>
</feature>
<proteinExistence type="inferred from homology"/>
<protein>
    <submittedName>
        <fullName evidence="9">Drug/metabolite transporter (DMT)-like permease</fullName>
    </submittedName>
    <submittedName>
        <fullName evidence="8">Permease of the drug/metabolite transporter (DMT) superfamily</fullName>
    </submittedName>
</protein>
<evidence type="ECO:0000256" key="5">
    <source>
        <dbReference type="ARBA" id="ARBA00023136"/>
    </source>
</evidence>
<comment type="similarity">
    <text evidence="2">Belongs to the EamA transporter family.</text>
</comment>
<feature type="transmembrane region" description="Helical" evidence="6">
    <location>
        <begin position="271"/>
        <end position="288"/>
    </location>
</feature>
<evidence type="ECO:0000259" key="7">
    <source>
        <dbReference type="Pfam" id="PF00892"/>
    </source>
</evidence>
<dbReference type="InterPro" id="IPR050638">
    <property type="entry name" value="AA-Vitamin_Transporters"/>
</dbReference>
<dbReference type="GO" id="GO:0016020">
    <property type="term" value="C:membrane"/>
    <property type="evidence" value="ECO:0007669"/>
    <property type="project" value="UniProtKB-SubCell"/>
</dbReference>
<evidence type="ECO:0000256" key="2">
    <source>
        <dbReference type="ARBA" id="ARBA00007362"/>
    </source>
</evidence>
<organism evidence="8 10">
    <name type="scientific">Sinorhizobium americanum</name>
    <dbReference type="NCBI Taxonomy" id="194963"/>
    <lineage>
        <taxon>Bacteria</taxon>
        <taxon>Pseudomonadati</taxon>
        <taxon>Pseudomonadota</taxon>
        <taxon>Alphaproteobacteria</taxon>
        <taxon>Hyphomicrobiales</taxon>
        <taxon>Rhizobiaceae</taxon>
        <taxon>Sinorhizobium/Ensifer group</taxon>
        <taxon>Sinorhizobium</taxon>
    </lineage>
</organism>
<keyword evidence="5 6" id="KW-0472">Membrane</keyword>
<dbReference type="InterPro" id="IPR037185">
    <property type="entry name" value="EmrE-like"/>
</dbReference>
<gene>
    <name evidence="9" type="ORF">EV184_104110</name>
    <name evidence="8" type="ORF">SAMCFNEI73_Ch2739</name>
</gene>
<feature type="transmembrane region" description="Helical" evidence="6">
    <location>
        <begin position="92"/>
        <end position="114"/>
    </location>
</feature>
<evidence type="ECO:0000256" key="6">
    <source>
        <dbReference type="SAM" id="Phobius"/>
    </source>
</evidence>
<name>A0A1L3LPJ7_9HYPH</name>
<feature type="transmembrane region" description="Helical" evidence="6">
    <location>
        <begin position="184"/>
        <end position="204"/>
    </location>
</feature>
<reference evidence="9 11" key="2">
    <citation type="submission" date="2019-03" db="EMBL/GenBank/DDBJ databases">
        <title>Genomic Encyclopedia of Type Strains, Phase IV (KMG-V): Genome sequencing to study the core and pangenomes of soil and plant-associated prokaryotes.</title>
        <authorList>
            <person name="Whitman W."/>
        </authorList>
    </citation>
    <scope>NUCLEOTIDE SEQUENCE [LARGE SCALE GENOMIC DNA]</scope>
    <source>
        <strain evidence="9 11">23C40</strain>
    </source>
</reference>
<dbReference type="AlphaFoldDB" id="A0A1L3LPJ7"/>
<evidence type="ECO:0000256" key="1">
    <source>
        <dbReference type="ARBA" id="ARBA00004141"/>
    </source>
</evidence>
<feature type="transmembrane region" description="Helical" evidence="6">
    <location>
        <begin position="32"/>
        <end position="51"/>
    </location>
</feature>
<evidence type="ECO:0000313" key="11">
    <source>
        <dbReference type="Proteomes" id="UP000295043"/>
    </source>
</evidence>
<comment type="subcellular location">
    <subcellularLocation>
        <location evidence="1">Membrane</location>
        <topology evidence="1">Multi-pass membrane protein</topology>
    </subcellularLocation>
</comment>
<dbReference type="KEGG" id="same:SAMCFNEI73_Ch2739"/>
<dbReference type="EMBL" id="CP013107">
    <property type="protein sequence ID" value="APG92014.1"/>
    <property type="molecule type" value="Genomic_DNA"/>
</dbReference>
<feature type="domain" description="EamA" evidence="7">
    <location>
        <begin position="160"/>
        <end position="288"/>
    </location>
</feature>
<keyword evidence="10" id="KW-1185">Reference proteome</keyword>
<dbReference type="Pfam" id="PF00892">
    <property type="entry name" value="EamA"/>
    <property type="match status" value="2"/>
</dbReference>
<feature type="transmembrane region" description="Helical" evidence="6">
    <location>
        <begin position="126"/>
        <end position="144"/>
    </location>
</feature>
<evidence type="ECO:0000313" key="9">
    <source>
        <dbReference type="EMBL" id="TCN32445.1"/>
    </source>
</evidence>
<dbReference type="OrthoDB" id="9809509at2"/>
<keyword evidence="4 6" id="KW-1133">Transmembrane helix</keyword>
<feature type="transmembrane region" description="Helical" evidence="6">
    <location>
        <begin position="216"/>
        <end position="237"/>
    </location>
</feature>
<feature type="transmembrane region" description="Helical" evidence="6">
    <location>
        <begin position="249"/>
        <end position="265"/>
    </location>
</feature>
<dbReference type="PANTHER" id="PTHR32322">
    <property type="entry name" value="INNER MEMBRANE TRANSPORTER"/>
    <property type="match status" value="1"/>
</dbReference>